<dbReference type="SUPFAM" id="SSF53756">
    <property type="entry name" value="UDP-Glycosyltransferase/glycogen phosphorylase"/>
    <property type="match status" value="1"/>
</dbReference>
<proteinExistence type="predicted"/>
<dbReference type="HOGENOM" id="CLU_1207161_0_0_1"/>
<organism evidence="3 4">
    <name type="scientific">Ciona savignyi</name>
    <name type="common">Pacific transparent sea squirt</name>
    <dbReference type="NCBI Taxonomy" id="51511"/>
    <lineage>
        <taxon>Eukaryota</taxon>
        <taxon>Metazoa</taxon>
        <taxon>Chordata</taxon>
        <taxon>Tunicata</taxon>
        <taxon>Ascidiacea</taxon>
        <taxon>Phlebobranchia</taxon>
        <taxon>Cionidae</taxon>
        <taxon>Ciona</taxon>
    </lineage>
</organism>
<evidence type="ECO:0000313" key="3">
    <source>
        <dbReference type="Ensembl" id="ENSCSAVP00000016470.1"/>
    </source>
</evidence>
<keyword evidence="1" id="KW-1133">Transmembrane helix</keyword>
<dbReference type="PANTHER" id="PTHR11929:SF145">
    <property type="entry name" value="ALPHA-(1,3)-FUCOSYLTRANSFERASE FUT-1"/>
    <property type="match status" value="1"/>
</dbReference>
<dbReference type="InterPro" id="IPR001503">
    <property type="entry name" value="Glyco_trans_10"/>
</dbReference>
<evidence type="ECO:0000313" key="4">
    <source>
        <dbReference type="Proteomes" id="UP000007875"/>
    </source>
</evidence>
<reference evidence="4" key="1">
    <citation type="submission" date="2003-08" db="EMBL/GenBank/DDBJ databases">
        <authorList>
            <person name="Birren B."/>
            <person name="Nusbaum C."/>
            <person name="Abebe A."/>
            <person name="Abouelleil A."/>
            <person name="Adekoya E."/>
            <person name="Ait-zahra M."/>
            <person name="Allen N."/>
            <person name="Allen T."/>
            <person name="An P."/>
            <person name="Anderson M."/>
            <person name="Anderson S."/>
            <person name="Arachchi H."/>
            <person name="Armbruster J."/>
            <person name="Bachantsang P."/>
            <person name="Baldwin J."/>
            <person name="Barry A."/>
            <person name="Bayul T."/>
            <person name="Blitshsteyn B."/>
            <person name="Bloom T."/>
            <person name="Blye J."/>
            <person name="Boguslavskiy L."/>
            <person name="Borowsky M."/>
            <person name="Boukhgalter B."/>
            <person name="Brunache A."/>
            <person name="Butler J."/>
            <person name="Calixte N."/>
            <person name="Calvo S."/>
            <person name="Camarata J."/>
            <person name="Campo K."/>
            <person name="Chang J."/>
            <person name="Cheshatsang Y."/>
            <person name="Citroen M."/>
            <person name="Collymore A."/>
            <person name="Considine T."/>
            <person name="Cook A."/>
            <person name="Cooke P."/>
            <person name="Corum B."/>
            <person name="Cuomo C."/>
            <person name="David R."/>
            <person name="Dawoe T."/>
            <person name="Degray S."/>
            <person name="Dodge S."/>
            <person name="Dooley K."/>
            <person name="Dorje P."/>
            <person name="Dorjee K."/>
            <person name="Dorris L."/>
            <person name="Duffey N."/>
            <person name="Dupes A."/>
            <person name="Elkins T."/>
            <person name="Engels R."/>
            <person name="Erickson J."/>
            <person name="Farina A."/>
            <person name="Faro S."/>
            <person name="Ferreira P."/>
            <person name="Fischer H."/>
            <person name="Fitzgerald M."/>
            <person name="Foley K."/>
            <person name="Gage D."/>
            <person name="Galagan J."/>
            <person name="Gearin G."/>
            <person name="Gnerre S."/>
            <person name="Gnirke A."/>
            <person name="Goyette A."/>
            <person name="Graham J."/>
            <person name="Grandbois E."/>
            <person name="Gyaltsen K."/>
            <person name="Hafez N."/>
            <person name="Hagopian D."/>
            <person name="Hagos B."/>
            <person name="Hall J."/>
            <person name="Hatcher B."/>
            <person name="Heller A."/>
            <person name="Higgins H."/>
            <person name="Honan T."/>
            <person name="Horn A."/>
            <person name="Houde N."/>
            <person name="Hughes L."/>
            <person name="Hulme W."/>
            <person name="Husby E."/>
            <person name="Iliev I."/>
            <person name="Jaffe D."/>
            <person name="Jones C."/>
            <person name="Kamal M."/>
            <person name="Kamat A."/>
            <person name="Kamvysselis M."/>
            <person name="Karlsson E."/>
            <person name="Kells C."/>
            <person name="Kieu A."/>
            <person name="Kisner P."/>
            <person name="Kodira C."/>
            <person name="Kulbokas E."/>
            <person name="Labutti K."/>
            <person name="Lama D."/>
            <person name="Landers T."/>
            <person name="Leger J."/>
            <person name="Levine S."/>
            <person name="Lewis D."/>
            <person name="Lewis T."/>
            <person name="Lindblad-toh K."/>
            <person name="Liu X."/>
            <person name="Lokyitsang T."/>
            <person name="Lokyitsang Y."/>
            <person name="Lucien O."/>
            <person name="Lui A."/>
            <person name="Ma L.J."/>
            <person name="Mabbitt R."/>
            <person name="Macdonald J."/>
            <person name="Maclean C."/>
            <person name="Major J."/>
            <person name="Manning J."/>
            <person name="Marabella R."/>
            <person name="Maru K."/>
            <person name="Matthews C."/>
            <person name="Mauceli E."/>
            <person name="Mccarthy M."/>
            <person name="Mcdonough S."/>
            <person name="Mcghee T."/>
            <person name="Meldrim J."/>
            <person name="Meneus L."/>
            <person name="Mesirov J."/>
            <person name="Mihalev A."/>
            <person name="Mihova T."/>
            <person name="Mikkelsen T."/>
            <person name="Mlenga V."/>
            <person name="Moru K."/>
            <person name="Mozes J."/>
            <person name="Mulrain L."/>
            <person name="Munson G."/>
            <person name="Naylor J."/>
            <person name="Newes C."/>
            <person name="Nguyen C."/>
            <person name="Nguyen N."/>
            <person name="Nguyen T."/>
            <person name="Nicol R."/>
            <person name="Nielsen C."/>
            <person name="Nizzari M."/>
            <person name="Norbu C."/>
            <person name="Norbu N."/>
            <person name="O'donnell P."/>
            <person name="Okoawo O."/>
            <person name="O'leary S."/>
            <person name="Omotosho B."/>
            <person name="O'neill K."/>
            <person name="Osman S."/>
            <person name="Parker S."/>
            <person name="Perrin D."/>
            <person name="Phunkhang P."/>
            <person name="Piqani B."/>
            <person name="Purcell S."/>
            <person name="Rachupka T."/>
            <person name="Ramasamy U."/>
            <person name="Rameau R."/>
            <person name="Ray V."/>
            <person name="Raymond C."/>
            <person name="Retta R."/>
            <person name="Richardson S."/>
            <person name="Rise C."/>
            <person name="Rodriguez J."/>
            <person name="Rogers J."/>
            <person name="Rogov P."/>
            <person name="Rutman M."/>
            <person name="Schupbach R."/>
            <person name="Seaman C."/>
            <person name="Settipalli S."/>
            <person name="Sharpe T."/>
            <person name="Sheridan J."/>
            <person name="Sherpa N."/>
            <person name="Shi J."/>
            <person name="Smirnov S."/>
            <person name="Smith C."/>
            <person name="Sougnez C."/>
            <person name="Spencer B."/>
            <person name="Stalker J."/>
            <person name="Stange-thomann N."/>
            <person name="Stavropoulos S."/>
            <person name="Stetson K."/>
            <person name="Stone C."/>
            <person name="Stone S."/>
            <person name="Stubbs M."/>
            <person name="Talamas J."/>
            <person name="Tchuinga P."/>
            <person name="Tenzing P."/>
            <person name="Tesfaye S."/>
            <person name="Theodore J."/>
            <person name="Thoulutsang Y."/>
            <person name="Topham K."/>
            <person name="Towey S."/>
            <person name="Tsamla T."/>
            <person name="Tsomo N."/>
            <person name="Vallee D."/>
            <person name="Vassiliev H."/>
            <person name="Venkataraman V."/>
            <person name="Vinson J."/>
            <person name="Vo A."/>
            <person name="Wade C."/>
            <person name="Wang S."/>
            <person name="Wangchuk T."/>
            <person name="Wangdi T."/>
            <person name="Whittaker C."/>
            <person name="Wilkinson J."/>
            <person name="Wu Y."/>
            <person name="Wyman D."/>
            <person name="Yadav S."/>
            <person name="Yang S."/>
            <person name="Yang X."/>
            <person name="Yeager S."/>
            <person name="Yee E."/>
            <person name="Young G."/>
            <person name="Zainoun J."/>
            <person name="Zembeck L."/>
            <person name="Zimmer A."/>
            <person name="Zody M."/>
            <person name="Lander E."/>
        </authorList>
    </citation>
    <scope>NUCLEOTIDE SEQUENCE [LARGE SCALE GENOMIC DNA]</scope>
</reference>
<dbReference type="PANTHER" id="PTHR11929">
    <property type="entry name" value="ALPHA- 1,3 -FUCOSYLTRANSFERASE"/>
    <property type="match status" value="1"/>
</dbReference>
<keyword evidence="4" id="KW-1185">Reference proteome</keyword>
<dbReference type="AlphaFoldDB" id="H2ZFV4"/>
<dbReference type="Ensembl" id="ENSCSAVT00000016651.1">
    <property type="protein sequence ID" value="ENSCSAVP00000016470.1"/>
    <property type="gene ID" value="ENSCSAVG00000009690.1"/>
</dbReference>
<protein>
    <recommendedName>
        <fullName evidence="2">Fucosyltransferase N-terminal domain-containing protein</fullName>
    </recommendedName>
</protein>
<dbReference type="GO" id="GO:0046920">
    <property type="term" value="F:alpha-(1-&gt;3)-fucosyltransferase activity"/>
    <property type="evidence" value="ECO:0007669"/>
    <property type="project" value="TreeGrafter"/>
</dbReference>
<dbReference type="GO" id="GO:0016020">
    <property type="term" value="C:membrane"/>
    <property type="evidence" value="ECO:0007669"/>
    <property type="project" value="InterPro"/>
</dbReference>
<evidence type="ECO:0000256" key="1">
    <source>
        <dbReference type="SAM" id="Phobius"/>
    </source>
</evidence>
<dbReference type="Pfam" id="PF17039">
    <property type="entry name" value="Glyco_tran_10_N"/>
    <property type="match status" value="1"/>
</dbReference>
<accession>H2ZFV4</accession>
<dbReference type="InParanoid" id="H2ZFV4"/>
<dbReference type="STRING" id="51511.ENSCSAVP00000016470"/>
<dbReference type="InterPro" id="IPR031481">
    <property type="entry name" value="Glyco_tran_10_N"/>
</dbReference>
<reference evidence="3" key="3">
    <citation type="submission" date="2025-09" db="UniProtKB">
        <authorList>
            <consortium name="Ensembl"/>
        </authorList>
    </citation>
    <scope>IDENTIFICATION</scope>
</reference>
<dbReference type="GeneTree" id="ENSGT00940000159014"/>
<dbReference type="Proteomes" id="UP000007875">
    <property type="component" value="Unassembled WGS sequence"/>
</dbReference>
<feature type="domain" description="Fucosyltransferase N-terminal" evidence="2">
    <location>
        <begin position="79"/>
        <end position="181"/>
    </location>
</feature>
<reference evidence="3" key="2">
    <citation type="submission" date="2025-08" db="UniProtKB">
        <authorList>
            <consortium name="Ensembl"/>
        </authorList>
    </citation>
    <scope>IDENTIFICATION</scope>
</reference>
<sequence>MRKAIRFSRRLIVGLVLCMGVYVLHVNVWQVVQTNKLRKDVQQANLAVVLRKQADAQHSLPPEFVFNEADMKDEHGKPYHIIIWNDRSGVPGYLANPTECLGNISCQISYDKGAVAEAHAIVFPVGISRSQAPSVRKPWQLYAWWTLESPLHSGAGSSSFDDFFNLTIHYRLDAGVYSPYGSINLILRELKKAGETKLEPLLEKKRNSGKMAAWAVSNCYGKRMEYAQSL</sequence>
<name>H2ZFV4_CIOSA</name>
<evidence type="ECO:0000259" key="2">
    <source>
        <dbReference type="Pfam" id="PF17039"/>
    </source>
</evidence>
<feature type="transmembrane region" description="Helical" evidence="1">
    <location>
        <begin position="12"/>
        <end position="32"/>
    </location>
</feature>
<keyword evidence="1" id="KW-0812">Transmembrane</keyword>
<keyword evidence="1" id="KW-0472">Membrane</keyword>